<organism evidence="1 2">
    <name type="scientific">Potamilus streckersoni</name>
    <dbReference type="NCBI Taxonomy" id="2493646"/>
    <lineage>
        <taxon>Eukaryota</taxon>
        <taxon>Metazoa</taxon>
        <taxon>Spiralia</taxon>
        <taxon>Lophotrochozoa</taxon>
        <taxon>Mollusca</taxon>
        <taxon>Bivalvia</taxon>
        <taxon>Autobranchia</taxon>
        <taxon>Heteroconchia</taxon>
        <taxon>Palaeoheterodonta</taxon>
        <taxon>Unionida</taxon>
        <taxon>Unionoidea</taxon>
        <taxon>Unionidae</taxon>
        <taxon>Ambleminae</taxon>
        <taxon>Lampsilini</taxon>
        <taxon>Potamilus</taxon>
    </lineage>
</organism>
<proteinExistence type="predicted"/>
<comment type="caution">
    <text evidence="1">The sequence shown here is derived from an EMBL/GenBank/DDBJ whole genome shotgun (WGS) entry which is preliminary data.</text>
</comment>
<evidence type="ECO:0000313" key="1">
    <source>
        <dbReference type="EMBL" id="KAK3599104.1"/>
    </source>
</evidence>
<keyword evidence="2" id="KW-1185">Reference proteome</keyword>
<gene>
    <name evidence="1" type="ORF">CHS0354_016362</name>
</gene>
<dbReference type="EMBL" id="JAEAOA010001012">
    <property type="protein sequence ID" value="KAK3599104.1"/>
    <property type="molecule type" value="Genomic_DNA"/>
</dbReference>
<sequence length="410" mass="47070">MEMRDLQLWEAIERYFVMIKKRRGTVKRWRRSFRENSTGSISMWWTNIAKTHVGIEYKDVDTDTNVMALGEKTTDGGDGATAAARDFNPTRVEATKISLSLIFNIGFNYDSLTRHNIFFMCNNPVTCYVKNNGEGINYPLNGSYEKDIDIVWISRTSVAVERIDCAVSYQTQNGIYLIENEQSIPGLYYLRQIKSLHVGCKGHRNEDLQWRYSFNEAEKRLVHSFNTTQAKCYALNSLSSYARLDVQIQDIIYRSLNYEVEKGNLLERRAVMAVQMSPRRDVIFMKNEIYAVPGNAKVEMFMVGHVPDPLNPLSRCRQCLVVDPNLYTTYLEEADKAISTMEIICSVSPNSHLPASLNLLGDCYLKREKVNKAMEKVFPFNAEEQYEKRCTLTCGQACVEKTIGKMVKES</sequence>
<name>A0AAE0SWN0_9BIVA</name>
<evidence type="ECO:0000313" key="2">
    <source>
        <dbReference type="Proteomes" id="UP001195483"/>
    </source>
</evidence>
<reference evidence="1" key="2">
    <citation type="journal article" date="2021" name="Genome Biol. Evol.">
        <title>Developing a high-quality reference genome for a parasitic bivalve with doubly uniparental inheritance (Bivalvia: Unionida).</title>
        <authorList>
            <person name="Smith C.H."/>
        </authorList>
    </citation>
    <scope>NUCLEOTIDE SEQUENCE</scope>
    <source>
        <strain evidence="1">CHS0354</strain>
        <tissue evidence="1">Mantle</tissue>
    </source>
</reference>
<reference evidence="1" key="3">
    <citation type="submission" date="2023-05" db="EMBL/GenBank/DDBJ databases">
        <authorList>
            <person name="Smith C.H."/>
        </authorList>
    </citation>
    <scope>NUCLEOTIDE SEQUENCE</scope>
    <source>
        <strain evidence="1">CHS0354</strain>
        <tissue evidence="1">Mantle</tissue>
    </source>
</reference>
<dbReference type="Proteomes" id="UP001195483">
    <property type="component" value="Unassembled WGS sequence"/>
</dbReference>
<accession>A0AAE0SWN0</accession>
<dbReference type="AlphaFoldDB" id="A0AAE0SWN0"/>
<reference evidence="1" key="1">
    <citation type="journal article" date="2021" name="Genome Biol. Evol.">
        <title>A High-Quality Reference Genome for a Parasitic Bivalve with Doubly Uniparental Inheritance (Bivalvia: Unionida).</title>
        <authorList>
            <person name="Smith C.H."/>
        </authorList>
    </citation>
    <scope>NUCLEOTIDE SEQUENCE</scope>
    <source>
        <strain evidence="1">CHS0354</strain>
    </source>
</reference>
<protein>
    <submittedName>
        <fullName evidence="1">Uncharacterized protein</fullName>
    </submittedName>
</protein>